<dbReference type="Proteomes" id="UP000451386">
    <property type="component" value="Unassembled WGS sequence"/>
</dbReference>
<comment type="caution">
    <text evidence="5">The sequence shown here is derived from an EMBL/GenBank/DDBJ whole genome shotgun (WGS) entry which is preliminary data.</text>
</comment>
<keyword evidence="1" id="KW-0805">Transcription regulation</keyword>
<dbReference type="PROSITE" id="PS00356">
    <property type="entry name" value="HTH_LACI_1"/>
    <property type="match status" value="1"/>
</dbReference>
<keyword evidence="2" id="KW-0238">DNA-binding</keyword>
<evidence type="ECO:0000256" key="3">
    <source>
        <dbReference type="ARBA" id="ARBA00023163"/>
    </source>
</evidence>
<organism evidence="5 6">
    <name type="scientific">Bifidobacterium bifidum</name>
    <dbReference type="NCBI Taxonomy" id="1681"/>
    <lineage>
        <taxon>Bacteria</taxon>
        <taxon>Bacillati</taxon>
        <taxon>Actinomycetota</taxon>
        <taxon>Actinomycetes</taxon>
        <taxon>Bifidobacteriales</taxon>
        <taxon>Bifidobacteriaceae</taxon>
        <taxon>Bifidobacterium</taxon>
    </lineage>
</organism>
<keyword evidence="3" id="KW-0804">Transcription</keyword>
<dbReference type="InterPro" id="IPR010982">
    <property type="entry name" value="Lambda_DNA-bd_dom_sf"/>
</dbReference>
<dbReference type="SUPFAM" id="SSF53822">
    <property type="entry name" value="Periplasmic binding protein-like I"/>
    <property type="match status" value="1"/>
</dbReference>
<dbReference type="InterPro" id="IPR000843">
    <property type="entry name" value="HTH_LacI"/>
</dbReference>
<evidence type="ECO:0000313" key="6">
    <source>
        <dbReference type="Proteomes" id="UP000451386"/>
    </source>
</evidence>
<evidence type="ECO:0000259" key="4">
    <source>
        <dbReference type="PROSITE" id="PS50932"/>
    </source>
</evidence>
<dbReference type="GO" id="GO:0003700">
    <property type="term" value="F:DNA-binding transcription factor activity"/>
    <property type="evidence" value="ECO:0007669"/>
    <property type="project" value="TreeGrafter"/>
</dbReference>
<dbReference type="PANTHER" id="PTHR30146:SF109">
    <property type="entry name" value="HTH-TYPE TRANSCRIPTIONAL REGULATOR GALS"/>
    <property type="match status" value="1"/>
</dbReference>
<dbReference type="InterPro" id="IPR046335">
    <property type="entry name" value="LacI/GalR-like_sensor"/>
</dbReference>
<dbReference type="Gene3D" id="1.10.260.40">
    <property type="entry name" value="lambda repressor-like DNA-binding domains"/>
    <property type="match status" value="1"/>
</dbReference>
<dbReference type="CDD" id="cd01392">
    <property type="entry name" value="HTH_LacI"/>
    <property type="match status" value="1"/>
</dbReference>
<evidence type="ECO:0000313" key="5">
    <source>
        <dbReference type="EMBL" id="KAB7485143.1"/>
    </source>
</evidence>
<accession>A0A7J5TL68</accession>
<reference evidence="5 6" key="1">
    <citation type="journal article" date="2019" name="Nat. Med.">
        <title>A library of human gut bacterial isolates paired with longitudinal multiomics data enables mechanistic microbiome research.</title>
        <authorList>
            <person name="Poyet M."/>
            <person name="Groussin M."/>
            <person name="Gibbons S.M."/>
            <person name="Avila-Pacheco J."/>
            <person name="Jiang X."/>
            <person name="Kearney S.M."/>
            <person name="Perrotta A.R."/>
            <person name="Berdy B."/>
            <person name="Zhao S."/>
            <person name="Lieberman T.D."/>
            <person name="Swanson P.K."/>
            <person name="Smith M."/>
            <person name="Roesemann S."/>
            <person name="Alexander J.E."/>
            <person name="Rich S.A."/>
            <person name="Livny J."/>
            <person name="Vlamakis H."/>
            <person name="Clish C."/>
            <person name="Bullock K."/>
            <person name="Deik A."/>
            <person name="Scott J."/>
            <person name="Pierce K.A."/>
            <person name="Xavier R.J."/>
            <person name="Alm E.J."/>
        </authorList>
    </citation>
    <scope>NUCLEOTIDE SEQUENCE [LARGE SCALE GENOMIC DNA]</scope>
    <source>
        <strain evidence="5 6">BIOML-A13</strain>
    </source>
</reference>
<dbReference type="Pfam" id="PF00356">
    <property type="entry name" value="LacI"/>
    <property type="match status" value="1"/>
</dbReference>
<dbReference type="Gene3D" id="3.40.50.2300">
    <property type="match status" value="2"/>
</dbReference>
<evidence type="ECO:0000256" key="1">
    <source>
        <dbReference type="ARBA" id="ARBA00023015"/>
    </source>
</evidence>
<dbReference type="PANTHER" id="PTHR30146">
    <property type="entry name" value="LACI-RELATED TRANSCRIPTIONAL REPRESSOR"/>
    <property type="match status" value="1"/>
</dbReference>
<dbReference type="RefSeq" id="WP_012619808.1">
    <property type="nucleotide sequence ID" value="NZ_WDOP01000039.1"/>
</dbReference>
<dbReference type="CDD" id="cd06267">
    <property type="entry name" value="PBP1_LacI_sugar_binding-like"/>
    <property type="match status" value="1"/>
</dbReference>
<sequence>MVRRVTLREVAQEAQVSVATASLVLNNKPSRISQPTQQRIRDVARRLHYVVNENARGLVTNETRLIALIVPDIENMFFASLSKCLETECRRNGYQLFISNSDDDRTLERRLMRNFVGRDIDGLLLIPSIDSYTDRALLRDQICASPCPIVIIDRLITADICDGVGFDNELGGRLAAKKLLCAGHRRFACITGNKDSVNANTRCYGFLKTLQEHEVPADSILTLDGNYRFSGGYDAADAVADFGATCLFCCNDLMALGAIDRFRELGIAIPADISIIGYDNIVKRFGLLTRLTTVEQNVSELASQSWQCLYRHIQHHDSGRNCAEANDLLLLEPQLVEGDTVAQAPIFR</sequence>
<feature type="domain" description="HTH lacI-type" evidence="4">
    <location>
        <begin position="5"/>
        <end position="60"/>
    </location>
</feature>
<protein>
    <submittedName>
        <fullName evidence="5">LacI family transcriptional regulator</fullName>
    </submittedName>
</protein>
<evidence type="ECO:0000256" key="2">
    <source>
        <dbReference type="ARBA" id="ARBA00023125"/>
    </source>
</evidence>
<dbReference type="SMART" id="SM00354">
    <property type="entry name" value="HTH_LACI"/>
    <property type="match status" value="1"/>
</dbReference>
<dbReference type="EMBL" id="WDOP01000039">
    <property type="protein sequence ID" value="KAB7485143.1"/>
    <property type="molecule type" value="Genomic_DNA"/>
</dbReference>
<proteinExistence type="predicted"/>
<name>A0A7J5TL68_BIFBI</name>
<dbReference type="GO" id="GO:0000976">
    <property type="term" value="F:transcription cis-regulatory region binding"/>
    <property type="evidence" value="ECO:0007669"/>
    <property type="project" value="TreeGrafter"/>
</dbReference>
<gene>
    <name evidence="5" type="ORF">GBA83_10655</name>
</gene>
<dbReference type="Pfam" id="PF13377">
    <property type="entry name" value="Peripla_BP_3"/>
    <property type="match status" value="1"/>
</dbReference>
<dbReference type="GeneID" id="29695305"/>
<dbReference type="PROSITE" id="PS50932">
    <property type="entry name" value="HTH_LACI_2"/>
    <property type="match status" value="1"/>
</dbReference>
<dbReference type="AlphaFoldDB" id="A0A7J5TL68"/>
<dbReference type="InterPro" id="IPR028082">
    <property type="entry name" value="Peripla_BP_I"/>
</dbReference>
<dbReference type="SUPFAM" id="SSF47413">
    <property type="entry name" value="lambda repressor-like DNA-binding domains"/>
    <property type="match status" value="1"/>
</dbReference>